<dbReference type="PRINTS" id="PR00107">
    <property type="entry name" value="PHOSPHOCPHPR"/>
</dbReference>
<dbReference type="Gene3D" id="3.30.1340.10">
    <property type="entry name" value="HPr-like"/>
    <property type="match status" value="1"/>
</dbReference>
<dbReference type="Pfam" id="PF00381">
    <property type="entry name" value="PTS-HPr"/>
    <property type="match status" value="1"/>
</dbReference>
<gene>
    <name evidence="7" type="ORF">KGD84_03285</name>
</gene>
<proteinExistence type="predicted"/>
<evidence type="ECO:0000256" key="5">
    <source>
        <dbReference type="ARBA" id="ARBA00022683"/>
    </source>
</evidence>
<evidence type="ECO:0000313" key="8">
    <source>
        <dbReference type="Proteomes" id="UP000676079"/>
    </source>
</evidence>
<keyword evidence="4" id="KW-0963">Cytoplasm</keyword>
<dbReference type="InterPro" id="IPR001020">
    <property type="entry name" value="PTS_HPr_His_P_site"/>
</dbReference>
<evidence type="ECO:0000256" key="2">
    <source>
        <dbReference type="ARBA" id="ARBA00004496"/>
    </source>
</evidence>
<reference evidence="7 8" key="1">
    <citation type="submission" date="2021-05" db="EMBL/GenBank/DDBJ databases">
        <title>Direct Submission.</title>
        <authorList>
            <person name="Li K."/>
            <person name="Gao J."/>
        </authorList>
    </citation>
    <scope>NUCLEOTIDE SEQUENCE [LARGE SCALE GENOMIC DNA]</scope>
    <source>
        <strain evidence="7 8">Mg02</strain>
    </source>
</reference>
<dbReference type="InterPro" id="IPR000032">
    <property type="entry name" value="HPr-like"/>
</dbReference>
<sequence length="88" mass="8549">MPQRTVAVGSAQGLHARPATLFVQAATATGLPVTVAAAGKDPVNAGSLLAVMTLGVGHGDEVTIAAEGEGADAALDSLAELLASELDA</sequence>
<comment type="function">
    <text evidence="1">General (non sugar-specific) component of the phosphoenolpyruvate-dependent sugar phosphotransferase system (sugar PTS). This major carbohydrate active-transport system catalyzes the phosphorylation of incoming sugar substrates concomitantly with their translocation across the cell membrane. The phosphoryl group from phosphoenolpyruvate (PEP) is transferred to the phosphoryl carrier protein HPr by enzyme I. Phospho-HPr then transfers it to the PTS EIIA domain.</text>
</comment>
<dbReference type="PANTHER" id="PTHR33705">
    <property type="entry name" value="PHOSPHOCARRIER PROTEIN HPR"/>
    <property type="match status" value="1"/>
</dbReference>
<name>A0ABX8BRF9_9ACTN</name>
<evidence type="ECO:0000259" key="6">
    <source>
        <dbReference type="Pfam" id="PF00381"/>
    </source>
</evidence>
<evidence type="ECO:0000256" key="3">
    <source>
        <dbReference type="ARBA" id="ARBA00020422"/>
    </source>
</evidence>
<comment type="subcellular location">
    <subcellularLocation>
        <location evidence="2">Cytoplasm</location>
    </subcellularLocation>
</comment>
<dbReference type="CDD" id="cd00367">
    <property type="entry name" value="PTS-HPr_like"/>
    <property type="match status" value="1"/>
</dbReference>
<dbReference type="SUPFAM" id="SSF55594">
    <property type="entry name" value="HPr-like"/>
    <property type="match status" value="1"/>
</dbReference>
<keyword evidence="5" id="KW-0598">Phosphotransferase system</keyword>
<organism evidence="7 8">
    <name type="scientific">Nocardiopsis changdeensis</name>
    <dbReference type="NCBI Taxonomy" id="2831969"/>
    <lineage>
        <taxon>Bacteria</taxon>
        <taxon>Bacillati</taxon>
        <taxon>Actinomycetota</taxon>
        <taxon>Actinomycetes</taxon>
        <taxon>Streptosporangiales</taxon>
        <taxon>Nocardiopsidaceae</taxon>
        <taxon>Nocardiopsis</taxon>
    </lineage>
</organism>
<dbReference type="RefSeq" id="WP_220564642.1">
    <property type="nucleotide sequence ID" value="NZ_CP074133.1"/>
</dbReference>
<feature type="domain" description="HPr" evidence="6">
    <location>
        <begin position="3"/>
        <end position="83"/>
    </location>
</feature>
<evidence type="ECO:0000256" key="1">
    <source>
        <dbReference type="ARBA" id="ARBA00003681"/>
    </source>
</evidence>
<dbReference type="NCBIfam" id="TIGR01003">
    <property type="entry name" value="PTS_HPr_family"/>
    <property type="match status" value="1"/>
</dbReference>
<evidence type="ECO:0000256" key="4">
    <source>
        <dbReference type="ARBA" id="ARBA00022490"/>
    </source>
</evidence>
<dbReference type="InterPro" id="IPR035895">
    <property type="entry name" value="HPr-like_sf"/>
</dbReference>
<dbReference type="PANTHER" id="PTHR33705:SF2">
    <property type="entry name" value="PHOSPHOCARRIER PROTEIN NPR"/>
    <property type="match status" value="1"/>
</dbReference>
<keyword evidence="8" id="KW-1185">Reference proteome</keyword>
<accession>A0ABX8BRF9</accession>
<dbReference type="InterPro" id="IPR050399">
    <property type="entry name" value="HPr"/>
</dbReference>
<dbReference type="Proteomes" id="UP000676079">
    <property type="component" value="Chromosome"/>
</dbReference>
<dbReference type="PROSITE" id="PS00369">
    <property type="entry name" value="PTS_HPR_HIS"/>
    <property type="match status" value="1"/>
</dbReference>
<evidence type="ECO:0000313" key="7">
    <source>
        <dbReference type="EMBL" id="QUX23421.1"/>
    </source>
</evidence>
<dbReference type="EMBL" id="CP074133">
    <property type="protein sequence ID" value="QUX23421.1"/>
    <property type="molecule type" value="Genomic_DNA"/>
</dbReference>
<protein>
    <recommendedName>
        <fullName evidence="3">Phosphocarrier protein HPr</fullName>
    </recommendedName>
</protein>